<gene>
    <name evidence="2" type="ORF">H5993_05210</name>
</gene>
<name>A0ABS2EP55_9LACO</name>
<keyword evidence="1" id="KW-0812">Transmembrane</keyword>
<protein>
    <recommendedName>
        <fullName evidence="4">Holin</fullName>
    </recommendedName>
</protein>
<dbReference type="EMBL" id="JACJJQ010000020">
    <property type="protein sequence ID" value="MBM6754156.1"/>
    <property type="molecule type" value="Genomic_DNA"/>
</dbReference>
<evidence type="ECO:0000313" key="3">
    <source>
        <dbReference type="Proteomes" id="UP000776629"/>
    </source>
</evidence>
<sequence>MMKKLKPLMLMLSGYALTKLPENNGWWNLLALIGLVYVVDQLLGDWFIKHFLTFNNKKGA</sequence>
<evidence type="ECO:0000313" key="2">
    <source>
        <dbReference type="EMBL" id="MBM6754156.1"/>
    </source>
</evidence>
<evidence type="ECO:0000256" key="1">
    <source>
        <dbReference type="SAM" id="Phobius"/>
    </source>
</evidence>
<feature type="transmembrane region" description="Helical" evidence="1">
    <location>
        <begin position="26"/>
        <end position="48"/>
    </location>
</feature>
<keyword evidence="1" id="KW-1133">Transmembrane helix</keyword>
<proteinExistence type="predicted"/>
<dbReference type="RefSeq" id="WP_204776518.1">
    <property type="nucleotide sequence ID" value="NZ_JACJJQ010000020.1"/>
</dbReference>
<reference evidence="2 3" key="1">
    <citation type="journal article" date="2021" name="Sci. Rep.">
        <title>The distribution of antibiotic resistance genes in chicken gut microbiota commensals.</title>
        <authorList>
            <person name="Juricova H."/>
            <person name="Matiasovicova J."/>
            <person name="Kubasova T."/>
            <person name="Cejkova D."/>
            <person name="Rychlik I."/>
        </authorList>
    </citation>
    <scope>NUCLEOTIDE SEQUENCE [LARGE SCALE GENOMIC DNA]</scope>
    <source>
        <strain evidence="2 3">An810</strain>
    </source>
</reference>
<organism evidence="2 3">
    <name type="scientific">Limosilactobacillus alvi</name>
    <dbReference type="NCBI Taxonomy" id="990412"/>
    <lineage>
        <taxon>Bacteria</taxon>
        <taxon>Bacillati</taxon>
        <taxon>Bacillota</taxon>
        <taxon>Bacilli</taxon>
        <taxon>Lactobacillales</taxon>
        <taxon>Lactobacillaceae</taxon>
        <taxon>Limosilactobacillus</taxon>
    </lineage>
</organism>
<comment type="caution">
    <text evidence="2">The sequence shown here is derived from an EMBL/GenBank/DDBJ whole genome shotgun (WGS) entry which is preliminary data.</text>
</comment>
<keyword evidence="3" id="KW-1185">Reference proteome</keyword>
<accession>A0ABS2EP55</accession>
<keyword evidence="1" id="KW-0472">Membrane</keyword>
<dbReference type="Proteomes" id="UP000776629">
    <property type="component" value="Unassembled WGS sequence"/>
</dbReference>
<evidence type="ECO:0008006" key="4">
    <source>
        <dbReference type="Google" id="ProtNLM"/>
    </source>
</evidence>